<dbReference type="PRINTS" id="PR00625">
    <property type="entry name" value="JDOMAIN"/>
</dbReference>
<dbReference type="InterPro" id="IPR001623">
    <property type="entry name" value="DnaJ_domain"/>
</dbReference>
<keyword evidence="3" id="KW-0564">Palmitate</keyword>
<reference evidence="10" key="1">
    <citation type="submission" date="2017-02" db="UniProtKB">
        <authorList>
            <consortium name="WormBaseParasite"/>
        </authorList>
    </citation>
    <scope>IDENTIFICATION</scope>
</reference>
<evidence type="ECO:0000256" key="2">
    <source>
        <dbReference type="ARBA" id="ARBA00023136"/>
    </source>
</evidence>
<evidence type="ECO:0000313" key="10">
    <source>
        <dbReference type="WBParaSite" id="ASIM_0001752701-mRNA-1"/>
    </source>
</evidence>
<evidence type="ECO:0000256" key="3">
    <source>
        <dbReference type="ARBA" id="ARBA00023139"/>
    </source>
</evidence>
<dbReference type="GO" id="GO:0061177">
    <property type="term" value="C:type Is terminal bouton"/>
    <property type="evidence" value="ECO:0007669"/>
    <property type="project" value="TreeGrafter"/>
</dbReference>
<evidence type="ECO:0000313" key="9">
    <source>
        <dbReference type="Proteomes" id="UP000267096"/>
    </source>
</evidence>
<dbReference type="InterPro" id="IPR036869">
    <property type="entry name" value="J_dom_sf"/>
</dbReference>
<dbReference type="AlphaFoldDB" id="A0A0M3K985"/>
<evidence type="ECO:0000256" key="4">
    <source>
        <dbReference type="ARBA" id="ARBA00023186"/>
    </source>
</evidence>
<dbReference type="PROSITE" id="PS50076">
    <property type="entry name" value="DNAJ_2"/>
    <property type="match status" value="1"/>
</dbReference>
<name>A0A0M3K985_ANISI</name>
<evidence type="ECO:0000259" key="7">
    <source>
        <dbReference type="PROSITE" id="PS50076"/>
    </source>
</evidence>
<accession>A0A0M3K985</accession>
<feature type="compositionally biased region" description="Polar residues" evidence="6">
    <location>
        <begin position="1"/>
        <end position="22"/>
    </location>
</feature>
<feature type="domain" description="J" evidence="7">
    <location>
        <begin position="36"/>
        <end position="117"/>
    </location>
</feature>
<dbReference type="SUPFAM" id="SSF46565">
    <property type="entry name" value="Chaperone J-domain"/>
    <property type="match status" value="1"/>
</dbReference>
<dbReference type="Proteomes" id="UP000267096">
    <property type="component" value="Unassembled WGS sequence"/>
</dbReference>
<evidence type="ECO:0000256" key="5">
    <source>
        <dbReference type="ARBA" id="ARBA00023288"/>
    </source>
</evidence>
<protein>
    <submittedName>
        <fullName evidence="10">J domain-containing protein</fullName>
    </submittedName>
</protein>
<feature type="region of interest" description="Disordered" evidence="6">
    <location>
        <begin position="1"/>
        <end position="34"/>
    </location>
</feature>
<proteinExistence type="predicted"/>
<dbReference type="InterPro" id="IPR051434">
    <property type="entry name" value="DnaJ_C_subfamily_member5"/>
</dbReference>
<evidence type="ECO:0000256" key="6">
    <source>
        <dbReference type="SAM" id="MobiDB-lite"/>
    </source>
</evidence>
<dbReference type="WBParaSite" id="ASIM_0001752701-mRNA-1">
    <property type="protein sequence ID" value="ASIM_0001752701-mRNA-1"/>
    <property type="gene ID" value="ASIM_0001752701"/>
</dbReference>
<keyword evidence="2" id="KW-0472">Membrane</keyword>
<dbReference type="GO" id="GO:1900073">
    <property type="term" value="P:regulation of neuromuscular synaptic transmission"/>
    <property type="evidence" value="ECO:0007669"/>
    <property type="project" value="TreeGrafter"/>
</dbReference>
<dbReference type="PANTHER" id="PTHR44027:SF7">
    <property type="entry name" value="DNAJ HOMOLOG SUBFAMILY C MEMBER 5 HOMOLOG"/>
    <property type="match status" value="1"/>
</dbReference>
<dbReference type="EMBL" id="UYRR01033566">
    <property type="protein sequence ID" value="VDK59070.1"/>
    <property type="molecule type" value="Genomic_DNA"/>
</dbReference>
<evidence type="ECO:0000313" key="8">
    <source>
        <dbReference type="EMBL" id="VDK59070.1"/>
    </source>
</evidence>
<dbReference type="Gene3D" id="1.10.287.110">
    <property type="entry name" value="DnaJ domain"/>
    <property type="match status" value="1"/>
</dbReference>
<dbReference type="CDD" id="cd06257">
    <property type="entry name" value="DnaJ"/>
    <property type="match status" value="1"/>
</dbReference>
<keyword evidence="9" id="KW-1185">Reference proteome</keyword>
<keyword evidence="5" id="KW-0449">Lipoprotein</keyword>
<dbReference type="SMART" id="SM00271">
    <property type="entry name" value="DnaJ"/>
    <property type="match status" value="1"/>
</dbReference>
<organism evidence="10">
    <name type="scientific">Anisakis simplex</name>
    <name type="common">Herring worm</name>
    <dbReference type="NCBI Taxonomy" id="6269"/>
    <lineage>
        <taxon>Eukaryota</taxon>
        <taxon>Metazoa</taxon>
        <taxon>Ecdysozoa</taxon>
        <taxon>Nematoda</taxon>
        <taxon>Chromadorea</taxon>
        <taxon>Rhabditida</taxon>
        <taxon>Spirurina</taxon>
        <taxon>Ascaridomorpha</taxon>
        <taxon>Ascaridoidea</taxon>
        <taxon>Anisakidae</taxon>
        <taxon>Anisakis</taxon>
        <taxon>Anisakis simplex complex</taxon>
    </lineage>
</organism>
<gene>
    <name evidence="8" type="ORF">ASIM_LOCUS16933</name>
</gene>
<evidence type="ECO:0000256" key="1">
    <source>
        <dbReference type="ARBA" id="ARBA00004635"/>
    </source>
</evidence>
<comment type="subcellular location">
    <subcellularLocation>
        <location evidence="1">Membrane</location>
        <topology evidence="1">Lipid-anchor</topology>
    </subcellularLocation>
</comment>
<dbReference type="OrthoDB" id="445556at2759"/>
<dbReference type="GO" id="GO:0016020">
    <property type="term" value="C:membrane"/>
    <property type="evidence" value="ECO:0007669"/>
    <property type="project" value="UniProtKB-SubCell"/>
</dbReference>
<dbReference type="Pfam" id="PF00226">
    <property type="entry name" value="DnaJ"/>
    <property type="match status" value="1"/>
</dbReference>
<sequence>MPSVNHSDNPESPSASRNSSPRQRAYKRQESAKGTHLYEVLGVQKNATDEEIKRAYRKLALRYHPDKNLEGDPEKTDKFRHRTEMMTFSNVFQFKEINHAHTILSNPSKRRVYDEYGEMGLRLLDQFGDDDTVMRLAFKPWFKVTSPPFSSDHFSDLPQVFYVHVALCQLY</sequence>
<dbReference type="GO" id="GO:0005737">
    <property type="term" value="C:cytoplasm"/>
    <property type="evidence" value="ECO:0007669"/>
    <property type="project" value="UniProtKB-ARBA"/>
</dbReference>
<keyword evidence="4" id="KW-0143">Chaperone</keyword>
<reference evidence="8 9" key="2">
    <citation type="submission" date="2018-11" db="EMBL/GenBank/DDBJ databases">
        <authorList>
            <consortium name="Pathogen Informatics"/>
        </authorList>
    </citation>
    <scope>NUCLEOTIDE SEQUENCE [LARGE SCALE GENOMIC DNA]</scope>
</reference>
<dbReference type="PANTHER" id="PTHR44027">
    <property type="entry name" value="DNAJ HOMOLOG SUBFAMILY C MEMBER 5 HOMOLOG"/>
    <property type="match status" value="1"/>
</dbReference>